<sequence length="506" mass="57575">MVKAVILDDEYLVIDAMKALVDWEKYGITIAGTAMDGISGFDLIVKERPQIVLTDIRMPGMDGLSIIEKVKCIYPGIQFILFSGYTDFEYAKKAIVLGVLDYIVKPVTAAKVEEALRKALGNLGLLKSSEETRELVKEELIRAGEAAKENWDAAGMPISIEDIRGCMILVCSVPVQNLRIREFLNHSTGLKKYGVFYSVYPQMQMVMCLAAVNSHKEELQKSLEGVLRIWQQDYEEAYIGFSYAAAVQTKIPEVFAQAKEAMAYGQFLGNTQPVDYQMLRQSKRLPDNIQKCERAILEAVRVNRTEEIEESVSDFIMECRDKNTGPELVKHFVLETIYSALGLMKEQTGGMGEGIFTDGEETPAHVEVGRCTNYPELRSCFFQKLCDISRTMENVRAGGRKRSEIQEVQNYIHSHYRDDLTLFDLSEKARMTPAYFSSVFRQEVGTTYIKYLTQVRMEKAKQLLNEGYKVFEVSQMVGYENYRYFCVLFKKYTGVTAQQYKGVTKN</sequence>
<feature type="domain" description="Response regulatory" evidence="12">
    <location>
        <begin position="3"/>
        <end position="120"/>
    </location>
</feature>
<evidence type="ECO:0000256" key="8">
    <source>
        <dbReference type="ARBA" id="ARBA00023163"/>
    </source>
</evidence>
<dbReference type="GO" id="GO:0043565">
    <property type="term" value="F:sequence-specific DNA binding"/>
    <property type="evidence" value="ECO:0007669"/>
    <property type="project" value="InterPro"/>
</dbReference>
<dbReference type="Pfam" id="PF12833">
    <property type="entry name" value="HTH_18"/>
    <property type="match status" value="1"/>
</dbReference>
<evidence type="ECO:0000256" key="10">
    <source>
        <dbReference type="PROSITE-ProRule" id="PRU00169"/>
    </source>
</evidence>
<dbReference type="Gene3D" id="3.40.50.2300">
    <property type="match status" value="1"/>
</dbReference>
<comment type="subcellular location">
    <subcellularLocation>
        <location evidence="1">Cytoplasm</location>
    </subcellularLocation>
</comment>
<reference evidence="13 14" key="1">
    <citation type="submission" date="2018-05" db="EMBL/GenBank/DDBJ databases">
        <authorList>
            <person name="Goeker M."/>
            <person name="Huntemann M."/>
            <person name="Clum A."/>
            <person name="Pillay M."/>
            <person name="Palaniappan K."/>
            <person name="Varghese N."/>
            <person name="Mikhailova N."/>
            <person name="Stamatis D."/>
            <person name="Reddy T."/>
            <person name="Daum C."/>
            <person name="Shapiro N."/>
            <person name="Ivanova N."/>
            <person name="Kyrpides N."/>
            <person name="Woyke T."/>
        </authorList>
    </citation>
    <scope>NUCLEOTIDE SEQUENCE [LARGE SCALE GENOMIC DNA]</scope>
    <source>
        <strain evidence="13 14">DSM 26524</strain>
    </source>
</reference>
<dbReference type="Pfam" id="PF00072">
    <property type="entry name" value="Response_reg"/>
    <property type="match status" value="1"/>
</dbReference>
<keyword evidence="5" id="KW-0902">Two-component regulatory system</keyword>
<dbReference type="PROSITE" id="PS00041">
    <property type="entry name" value="HTH_ARAC_FAMILY_1"/>
    <property type="match status" value="1"/>
</dbReference>
<keyword evidence="14" id="KW-1185">Reference proteome</keyword>
<dbReference type="Proteomes" id="UP000245412">
    <property type="component" value="Unassembled WGS sequence"/>
</dbReference>
<evidence type="ECO:0000259" key="12">
    <source>
        <dbReference type="PROSITE" id="PS50110"/>
    </source>
</evidence>
<evidence type="ECO:0000256" key="3">
    <source>
        <dbReference type="ARBA" id="ARBA00022490"/>
    </source>
</evidence>
<dbReference type="RefSeq" id="WP_257497783.1">
    <property type="nucleotide sequence ID" value="NZ_JANKBI010000008.1"/>
</dbReference>
<comment type="function">
    <text evidence="9">May play the central regulatory role in sporulation. It may be an element of the effector pathway responsible for the activation of sporulation genes in response to nutritional stress. Spo0A may act in concert with spo0H (a sigma factor) to control the expression of some genes that are critical to the sporulation process.</text>
</comment>
<dbReference type="PROSITE" id="PS01124">
    <property type="entry name" value="HTH_ARAC_FAMILY_2"/>
    <property type="match status" value="1"/>
</dbReference>
<dbReference type="InterPro" id="IPR009057">
    <property type="entry name" value="Homeodomain-like_sf"/>
</dbReference>
<name>A0AB73T5F0_9FIRM</name>
<keyword evidence="3" id="KW-0963">Cytoplasm</keyword>
<organism evidence="13 14">
    <name type="scientific">Murimonas intestini</name>
    <dbReference type="NCBI Taxonomy" id="1337051"/>
    <lineage>
        <taxon>Bacteria</taxon>
        <taxon>Bacillati</taxon>
        <taxon>Bacillota</taxon>
        <taxon>Clostridia</taxon>
        <taxon>Lachnospirales</taxon>
        <taxon>Lachnospiraceae</taxon>
        <taxon>Murimonas</taxon>
    </lineage>
</organism>
<dbReference type="Gene3D" id="1.10.10.60">
    <property type="entry name" value="Homeodomain-like"/>
    <property type="match status" value="2"/>
</dbReference>
<comment type="caution">
    <text evidence="13">The sequence shown here is derived from an EMBL/GenBank/DDBJ whole genome shotgun (WGS) entry which is preliminary data.</text>
</comment>
<dbReference type="CDD" id="cd17536">
    <property type="entry name" value="REC_YesN-like"/>
    <property type="match status" value="1"/>
</dbReference>
<gene>
    <name evidence="13" type="ORF">C7383_10472</name>
</gene>
<dbReference type="InterPro" id="IPR051552">
    <property type="entry name" value="HptR"/>
</dbReference>
<evidence type="ECO:0000256" key="6">
    <source>
        <dbReference type="ARBA" id="ARBA00023015"/>
    </source>
</evidence>
<evidence type="ECO:0000256" key="2">
    <source>
        <dbReference type="ARBA" id="ARBA00018672"/>
    </source>
</evidence>
<dbReference type="AlphaFoldDB" id="A0AB73T5F0"/>
<keyword evidence="4 10" id="KW-0597">Phosphoprotein</keyword>
<keyword evidence="6" id="KW-0805">Transcription regulation</keyword>
<dbReference type="GO" id="GO:0003700">
    <property type="term" value="F:DNA-binding transcription factor activity"/>
    <property type="evidence" value="ECO:0007669"/>
    <property type="project" value="InterPro"/>
</dbReference>
<evidence type="ECO:0000259" key="11">
    <source>
        <dbReference type="PROSITE" id="PS01124"/>
    </source>
</evidence>
<protein>
    <recommendedName>
        <fullName evidence="2">Stage 0 sporulation protein A homolog</fullName>
    </recommendedName>
</protein>
<evidence type="ECO:0000256" key="7">
    <source>
        <dbReference type="ARBA" id="ARBA00023125"/>
    </source>
</evidence>
<dbReference type="PANTHER" id="PTHR42713">
    <property type="entry name" value="HISTIDINE KINASE-RELATED"/>
    <property type="match status" value="1"/>
</dbReference>
<dbReference type="InterPro" id="IPR001789">
    <property type="entry name" value="Sig_transdc_resp-reg_receiver"/>
</dbReference>
<dbReference type="PROSITE" id="PS50110">
    <property type="entry name" value="RESPONSE_REGULATORY"/>
    <property type="match status" value="1"/>
</dbReference>
<dbReference type="SMART" id="SM00342">
    <property type="entry name" value="HTH_ARAC"/>
    <property type="match status" value="1"/>
</dbReference>
<accession>A0AB73T5F0</accession>
<dbReference type="GO" id="GO:0005737">
    <property type="term" value="C:cytoplasm"/>
    <property type="evidence" value="ECO:0007669"/>
    <property type="project" value="UniProtKB-SubCell"/>
</dbReference>
<evidence type="ECO:0000313" key="14">
    <source>
        <dbReference type="Proteomes" id="UP000245412"/>
    </source>
</evidence>
<dbReference type="PANTHER" id="PTHR42713:SF3">
    <property type="entry name" value="TRANSCRIPTIONAL REGULATORY PROTEIN HPTR"/>
    <property type="match status" value="1"/>
</dbReference>
<dbReference type="SUPFAM" id="SSF46689">
    <property type="entry name" value="Homeodomain-like"/>
    <property type="match status" value="2"/>
</dbReference>
<feature type="domain" description="HTH araC/xylS-type" evidence="11">
    <location>
        <begin position="406"/>
        <end position="503"/>
    </location>
</feature>
<dbReference type="InterPro" id="IPR011006">
    <property type="entry name" value="CheY-like_superfamily"/>
</dbReference>
<dbReference type="SUPFAM" id="SSF52172">
    <property type="entry name" value="CheY-like"/>
    <property type="match status" value="1"/>
</dbReference>
<evidence type="ECO:0000256" key="5">
    <source>
        <dbReference type="ARBA" id="ARBA00023012"/>
    </source>
</evidence>
<proteinExistence type="predicted"/>
<evidence type="ECO:0000313" key="13">
    <source>
        <dbReference type="EMBL" id="PWJ76626.1"/>
    </source>
</evidence>
<dbReference type="EMBL" id="QGGY01000004">
    <property type="protein sequence ID" value="PWJ76626.1"/>
    <property type="molecule type" value="Genomic_DNA"/>
</dbReference>
<evidence type="ECO:0000256" key="9">
    <source>
        <dbReference type="ARBA" id="ARBA00024867"/>
    </source>
</evidence>
<dbReference type="InterPro" id="IPR018062">
    <property type="entry name" value="HTH_AraC-typ_CS"/>
</dbReference>
<keyword evidence="8" id="KW-0804">Transcription</keyword>
<evidence type="ECO:0000256" key="4">
    <source>
        <dbReference type="ARBA" id="ARBA00022553"/>
    </source>
</evidence>
<dbReference type="GO" id="GO:0000160">
    <property type="term" value="P:phosphorelay signal transduction system"/>
    <property type="evidence" value="ECO:0007669"/>
    <property type="project" value="UniProtKB-KW"/>
</dbReference>
<dbReference type="InterPro" id="IPR018060">
    <property type="entry name" value="HTH_AraC"/>
</dbReference>
<feature type="modified residue" description="4-aspartylphosphate" evidence="10">
    <location>
        <position position="55"/>
    </location>
</feature>
<keyword evidence="7" id="KW-0238">DNA-binding</keyword>
<dbReference type="SMART" id="SM00448">
    <property type="entry name" value="REC"/>
    <property type="match status" value="1"/>
</dbReference>
<evidence type="ECO:0000256" key="1">
    <source>
        <dbReference type="ARBA" id="ARBA00004496"/>
    </source>
</evidence>